<feature type="binding site" evidence="12">
    <location>
        <position position="284"/>
    </location>
    <ligand>
        <name>S-adenosyl-L-methionine</name>
        <dbReference type="ChEBI" id="CHEBI:59789"/>
    </ligand>
</feature>
<dbReference type="RefSeq" id="WP_259099221.1">
    <property type="nucleotide sequence ID" value="NZ_CP130454.1"/>
</dbReference>
<dbReference type="HAMAP" id="MF_01849">
    <property type="entry name" value="RNA_methyltr_RlmN"/>
    <property type="match status" value="1"/>
</dbReference>
<keyword evidence="9 12" id="KW-0479">Metal-binding</keyword>
<comment type="miscellaneous">
    <text evidence="12">Reaction proceeds by a ping-pong mechanism involving intermediate methylation of a conserved cysteine residue.</text>
</comment>
<dbReference type="InterPro" id="IPR040072">
    <property type="entry name" value="Methyltransferase_A"/>
</dbReference>
<reference evidence="14 15" key="1">
    <citation type="submission" date="2022-08" db="EMBL/GenBank/DDBJ databases">
        <title>Bacterial and archaeal communities from various locations to study Microbial Dark Matter (Phase II).</title>
        <authorList>
            <person name="Stepanauskas R."/>
        </authorList>
    </citation>
    <scope>NUCLEOTIDE SEQUENCE [LARGE SCALE GENOMIC DNA]</scope>
    <source>
        <strain evidence="14 15">PD1</strain>
    </source>
</reference>
<feature type="binding site" evidence="12">
    <location>
        <position position="113"/>
    </location>
    <ligand>
        <name>[4Fe-4S] cluster</name>
        <dbReference type="ChEBI" id="CHEBI:49883"/>
        <note>4Fe-4S-S-AdoMet</note>
    </ligand>
</feature>
<dbReference type="SUPFAM" id="SSF102114">
    <property type="entry name" value="Radical SAM enzymes"/>
    <property type="match status" value="1"/>
</dbReference>
<dbReference type="EMBL" id="JANUCP010000005">
    <property type="protein sequence ID" value="MCS3920350.1"/>
    <property type="molecule type" value="Genomic_DNA"/>
</dbReference>
<feature type="domain" description="Radical SAM core" evidence="13">
    <location>
        <begin position="99"/>
        <end position="321"/>
    </location>
</feature>
<proteinExistence type="inferred from homology"/>
<comment type="caution">
    <text evidence="14">The sequence shown here is derived from an EMBL/GenBank/DDBJ whole genome shotgun (WGS) entry which is preliminary data.</text>
</comment>
<keyword evidence="7 12" id="KW-0949">S-adenosyl-L-methionine</keyword>
<keyword evidence="8 12" id="KW-0819">tRNA processing</keyword>
<dbReference type="InterPro" id="IPR048641">
    <property type="entry name" value="RlmN_N"/>
</dbReference>
<keyword evidence="15" id="KW-1185">Reference proteome</keyword>
<comment type="caution">
    <text evidence="12">Lacks conserved residue(s) required for the propagation of feature annotation.</text>
</comment>
<comment type="cofactor">
    <cofactor evidence="12">
        <name>[4Fe-4S] cluster</name>
        <dbReference type="ChEBI" id="CHEBI:49883"/>
    </cofactor>
    <text evidence="12">Binds 1 [4Fe-4S] cluster. The cluster is coordinated with 3 cysteines and an exchangeable S-adenosyl-L-methionine.</text>
</comment>
<dbReference type="PIRSF" id="PIRSF006004">
    <property type="entry name" value="CHP00048"/>
    <property type="match status" value="1"/>
</dbReference>
<organism evidence="14 15">
    <name type="scientific">Candidatus Fervidibacter sacchari</name>
    <dbReference type="NCBI Taxonomy" id="1448929"/>
    <lineage>
        <taxon>Bacteria</taxon>
        <taxon>Candidatus Fervidibacterota</taxon>
        <taxon>Candidatus Fervidibacter</taxon>
    </lineage>
</organism>
<sequence length="350" mass="39132">MTDRTVLIGMTTQELEAFAEKLGEPKYRGRQLAMWIYRKGVITFDAMTDLPKAFREQLKETAVINPLQVIDVKVASDGTTKYLSQLPDGEAVEFVFIPHSDWETICVSTQAGCPIGCKFCASGLSFSRNLTAGEIVGQVLIARHRENPNIVFMGMGEPLLNFDNLVKALRLLNREVGIGARRMTVSTVGIVQGIRKLAQLGMQVNLAVSLHAPNDELRRKLIPAKLPPIAEVMKACWEYFQATKRRITFEYVLLKGVNDKVEHAVELARLLKGLPCHVNLIPYNPTVDEFERPSESAIERFRQILADKGIPVTVRQERGTEIQGACGQLRRQHLATLEVKPQDSDLAQRA</sequence>
<evidence type="ECO:0000256" key="11">
    <source>
        <dbReference type="ARBA" id="ARBA00023014"/>
    </source>
</evidence>
<dbReference type="PANTHER" id="PTHR30544:SF5">
    <property type="entry name" value="RADICAL SAM CORE DOMAIN-CONTAINING PROTEIN"/>
    <property type="match status" value="1"/>
</dbReference>
<evidence type="ECO:0000256" key="4">
    <source>
        <dbReference type="ARBA" id="ARBA00022552"/>
    </source>
</evidence>
<evidence type="ECO:0000259" key="13">
    <source>
        <dbReference type="PROSITE" id="PS51918"/>
    </source>
</evidence>
<comment type="similarity">
    <text evidence="12">Belongs to the radical SAM superfamily. RlmN family.</text>
</comment>
<dbReference type="SFLD" id="SFLDG01062">
    <property type="entry name" value="methyltransferase_(Class_A)"/>
    <property type="match status" value="1"/>
</dbReference>
<dbReference type="Pfam" id="PF04055">
    <property type="entry name" value="Radical_SAM"/>
    <property type="match status" value="1"/>
</dbReference>
<evidence type="ECO:0000256" key="1">
    <source>
        <dbReference type="ARBA" id="ARBA00004496"/>
    </source>
</evidence>
<comment type="function">
    <text evidence="12">Specifically methylates position 2 of adenine 2503 in 23S rRNA and position 2 of adenine 37 in tRNAs.</text>
</comment>
<evidence type="ECO:0000313" key="14">
    <source>
        <dbReference type="EMBL" id="MCS3920350.1"/>
    </source>
</evidence>
<comment type="catalytic activity">
    <reaction evidence="12">
        <text>adenosine(2503) in 23S rRNA + 2 reduced [2Fe-2S]-[ferredoxin] + 2 S-adenosyl-L-methionine = 2-methyladenosine(2503) in 23S rRNA + 5'-deoxyadenosine + L-methionine + 2 oxidized [2Fe-2S]-[ferredoxin] + S-adenosyl-L-homocysteine</text>
        <dbReference type="Rhea" id="RHEA:42916"/>
        <dbReference type="Rhea" id="RHEA-COMP:10000"/>
        <dbReference type="Rhea" id="RHEA-COMP:10001"/>
        <dbReference type="Rhea" id="RHEA-COMP:10152"/>
        <dbReference type="Rhea" id="RHEA-COMP:10282"/>
        <dbReference type="ChEBI" id="CHEBI:17319"/>
        <dbReference type="ChEBI" id="CHEBI:33737"/>
        <dbReference type="ChEBI" id="CHEBI:33738"/>
        <dbReference type="ChEBI" id="CHEBI:57844"/>
        <dbReference type="ChEBI" id="CHEBI:57856"/>
        <dbReference type="ChEBI" id="CHEBI:59789"/>
        <dbReference type="ChEBI" id="CHEBI:74411"/>
        <dbReference type="ChEBI" id="CHEBI:74497"/>
        <dbReference type="EC" id="2.1.1.192"/>
    </reaction>
</comment>
<dbReference type="InterPro" id="IPR013785">
    <property type="entry name" value="Aldolase_TIM"/>
</dbReference>
<keyword evidence="2 12" id="KW-0004">4Fe-4S</keyword>
<dbReference type="Gene3D" id="1.10.150.530">
    <property type="match status" value="1"/>
</dbReference>
<keyword evidence="4 12" id="KW-0698">rRNA processing</keyword>
<evidence type="ECO:0000256" key="10">
    <source>
        <dbReference type="ARBA" id="ARBA00023004"/>
    </source>
</evidence>
<dbReference type="InterPro" id="IPR004383">
    <property type="entry name" value="rRNA_lsu_MTrfase_RlmN/Cfr"/>
</dbReference>
<keyword evidence="6 12" id="KW-0808">Transferase</keyword>
<gene>
    <name evidence="12" type="primary">rlmN</name>
    <name evidence="14" type="ORF">M2350_002779</name>
</gene>
<comment type="subcellular location">
    <subcellularLocation>
        <location evidence="1 12">Cytoplasm</location>
    </subcellularLocation>
</comment>
<dbReference type="CDD" id="cd01335">
    <property type="entry name" value="Radical_SAM"/>
    <property type="match status" value="1"/>
</dbReference>
<dbReference type="SFLD" id="SFLDS00029">
    <property type="entry name" value="Radical_SAM"/>
    <property type="match status" value="1"/>
</dbReference>
<dbReference type="PROSITE" id="PS51918">
    <property type="entry name" value="RADICAL_SAM"/>
    <property type="match status" value="1"/>
</dbReference>
<evidence type="ECO:0000256" key="5">
    <source>
        <dbReference type="ARBA" id="ARBA00022603"/>
    </source>
</evidence>
<dbReference type="NCBIfam" id="TIGR00048">
    <property type="entry name" value="rRNA_mod_RlmN"/>
    <property type="match status" value="1"/>
</dbReference>
<dbReference type="Pfam" id="PF21016">
    <property type="entry name" value="RlmN_N"/>
    <property type="match status" value="1"/>
</dbReference>
<dbReference type="InterPro" id="IPR027492">
    <property type="entry name" value="RNA_MTrfase_RlmN"/>
</dbReference>
<feature type="binding site" evidence="12">
    <location>
        <position position="186"/>
    </location>
    <ligand>
        <name>S-adenosyl-L-methionine</name>
        <dbReference type="ChEBI" id="CHEBI:59789"/>
    </ligand>
</feature>
<dbReference type="InterPro" id="IPR058240">
    <property type="entry name" value="rSAM_sf"/>
</dbReference>
<accession>A0ABT2ETX7</accession>
<dbReference type="EC" id="2.1.1.192" evidence="12"/>
<feature type="binding site" evidence="12">
    <location>
        <position position="117"/>
    </location>
    <ligand>
        <name>[4Fe-4S] cluster</name>
        <dbReference type="ChEBI" id="CHEBI:49883"/>
        <note>4Fe-4S-S-AdoMet</note>
    </ligand>
</feature>
<dbReference type="GO" id="GO:0008168">
    <property type="term" value="F:methyltransferase activity"/>
    <property type="evidence" value="ECO:0007669"/>
    <property type="project" value="UniProtKB-KW"/>
</dbReference>
<dbReference type="GO" id="GO:0032259">
    <property type="term" value="P:methylation"/>
    <property type="evidence" value="ECO:0007669"/>
    <property type="project" value="UniProtKB-KW"/>
</dbReference>
<keyword evidence="10 12" id="KW-0408">Iron</keyword>
<dbReference type="InterPro" id="IPR007197">
    <property type="entry name" value="rSAM"/>
</dbReference>
<feature type="binding site" evidence="12">
    <location>
        <begin position="156"/>
        <end position="157"/>
    </location>
    <ligand>
        <name>S-adenosyl-L-methionine</name>
        <dbReference type="ChEBI" id="CHEBI:59789"/>
    </ligand>
</feature>
<dbReference type="SFLD" id="SFLDF00275">
    <property type="entry name" value="adenosine_C2_methyltransferase"/>
    <property type="match status" value="1"/>
</dbReference>
<feature type="binding site" evidence="12">
    <location>
        <position position="120"/>
    </location>
    <ligand>
        <name>[4Fe-4S] cluster</name>
        <dbReference type="ChEBI" id="CHEBI:49883"/>
        <note>4Fe-4S-S-AdoMet</note>
    </ligand>
</feature>
<comment type="catalytic activity">
    <reaction evidence="12">
        <text>adenosine(37) in tRNA + 2 reduced [2Fe-2S]-[ferredoxin] + 2 S-adenosyl-L-methionine = 2-methyladenosine(37) in tRNA + 5'-deoxyadenosine + L-methionine + 2 oxidized [2Fe-2S]-[ferredoxin] + S-adenosyl-L-homocysteine</text>
        <dbReference type="Rhea" id="RHEA:43332"/>
        <dbReference type="Rhea" id="RHEA-COMP:10000"/>
        <dbReference type="Rhea" id="RHEA-COMP:10001"/>
        <dbReference type="Rhea" id="RHEA-COMP:10162"/>
        <dbReference type="Rhea" id="RHEA-COMP:10485"/>
        <dbReference type="ChEBI" id="CHEBI:17319"/>
        <dbReference type="ChEBI" id="CHEBI:33737"/>
        <dbReference type="ChEBI" id="CHEBI:33738"/>
        <dbReference type="ChEBI" id="CHEBI:57844"/>
        <dbReference type="ChEBI" id="CHEBI:57856"/>
        <dbReference type="ChEBI" id="CHEBI:59789"/>
        <dbReference type="ChEBI" id="CHEBI:74411"/>
        <dbReference type="ChEBI" id="CHEBI:74497"/>
        <dbReference type="EC" id="2.1.1.192"/>
    </reaction>
</comment>
<dbReference type="Gene3D" id="3.20.20.70">
    <property type="entry name" value="Aldolase class I"/>
    <property type="match status" value="1"/>
</dbReference>
<evidence type="ECO:0000256" key="3">
    <source>
        <dbReference type="ARBA" id="ARBA00022490"/>
    </source>
</evidence>
<keyword evidence="12" id="KW-1015">Disulfide bond</keyword>
<dbReference type="Proteomes" id="UP001204798">
    <property type="component" value="Unassembled WGS sequence"/>
</dbReference>
<evidence type="ECO:0000313" key="15">
    <source>
        <dbReference type="Proteomes" id="UP001204798"/>
    </source>
</evidence>
<evidence type="ECO:0000256" key="6">
    <source>
        <dbReference type="ARBA" id="ARBA00022679"/>
    </source>
</evidence>
<evidence type="ECO:0000256" key="9">
    <source>
        <dbReference type="ARBA" id="ARBA00022723"/>
    </source>
</evidence>
<keyword evidence="3 12" id="KW-0963">Cytoplasm</keyword>
<dbReference type="PANTHER" id="PTHR30544">
    <property type="entry name" value="23S RRNA METHYLTRANSFERASE"/>
    <property type="match status" value="1"/>
</dbReference>
<keyword evidence="11 12" id="KW-0411">Iron-sulfur</keyword>
<feature type="active site" description="S-methylcysteine intermediate" evidence="12">
    <location>
        <position position="326"/>
    </location>
</feature>
<protein>
    <recommendedName>
        <fullName evidence="12">Probable dual-specificity RNA methyltransferase RlmN</fullName>
        <ecNumber evidence="12">2.1.1.192</ecNumber>
    </recommendedName>
    <alternativeName>
        <fullName evidence="12">23S rRNA (adenine(2503)-C(2))-methyltransferase</fullName>
    </alternativeName>
    <alternativeName>
        <fullName evidence="12">23S rRNA m2A2503 methyltransferase</fullName>
    </alternativeName>
    <alternativeName>
        <fullName evidence="12">Ribosomal RNA large subunit methyltransferase N</fullName>
    </alternativeName>
    <alternativeName>
        <fullName evidence="12">tRNA (adenine(37)-C(2))-methyltransferase</fullName>
    </alternativeName>
    <alternativeName>
        <fullName evidence="12">tRNA m2A37 methyltransferase</fullName>
    </alternativeName>
</protein>
<feature type="active site" description="Proton acceptor" evidence="12">
    <location>
        <position position="93"/>
    </location>
</feature>
<name>A0ABT2ETX7_9BACT</name>
<evidence type="ECO:0000256" key="8">
    <source>
        <dbReference type="ARBA" id="ARBA00022694"/>
    </source>
</evidence>
<evidence type="ECO:0000256" key="7">
    <source>
        <dbReference type="ARBA" id="ARBA00022691"/>
    </source>
</evidence>
<evidence type="ECO:0000256" key="2">
    <source>
        <dbReference type="ARBA" id="ARBA00022485"/>
    </source>
</evidence>
<keyword evidence="5 12" id="KW-0489">Methyltransferase</keyword>
<feature type="binding site" evidence="12">
    <location>
        <begin position="209"/>
        <end position="211"/>
    </location>
    <ligand>
        <name>S-adenosyl-L-methionine</name>
        <dbReference type="ChEBI" id="CHEBI:59789"/>
    </ligand>
</feature>
<evidence type="ECO:0000256" key="12">
    <source>
        <dbReference type="HAMAP-Rule" id="MF_01849"/>
    </source>
</evidence>